<feature type="chain" id="PRO_5042164500" evidence="2">
    <location>
        <begin position="25"/>
        <end position="215"/>
    </location>
</feature>
<keyword evidence="2" id="KW-0732">Signal</keyword>
<dbReference type="AlphaFoldDB" id="A0AAD7W365"/>
<feature type="signal peptide" evidence="2">
    <location>
        <begin position="1"/>
        <end position="24"/>
    </location>
</feature>
<dbReference type="Proteomes" id="UP001221898">
    <property type="component" value="Unassembled WGS sequence"/>
</dbReference>
<protein>
    <submittedName>
        <fullName evidence="3">Uncharacterized protein</fullName>
    </submittedName>
</protein>
<evidence type="ECO:0000313" key="4">
    <source>
        <dbReference type="Proteomes" id="UP001221898"/>
    </source>
</evidence>
<comment type="caution">
    <text evidence="3">The sequence shown here is derived from an EMBL/GenBank/DDBJ whole genome shotgun (WGS) entry which is preliminary data.</text>
</comment>
<sequence>MQGLPRHLFSLCLTGVILLHVCCGQHEDRDVDYDVTAVPDYDYNSTFDYSFFSNTSSGTLDLEELLKGGRGEERGRGRWRRGQRLGDTHDRCGPVHSLSQPAAPPGPSAAPVLSAALRLTSSPADPTHHTGEQCLNRMQTVGLIHTLEQCFNSMQTVGLIHTLEQCLNSMQTVGLIHTLEQCLNRMQTVGLIHTLEQCLNSMQTVGLIHTLEQCL</sequence>
<evidence type="ECO:0000313" key="3">
    <source>
        <dbReference type="EMBL" id="KAJ8377915.1"/>
    </source>
</evidence>
<evidence type="ECO:0000256" key="1">
    <source>
        <dbReference type="SAM" id="MobiDB-lite"/>
    </source>
</evidence>
<feature type="region of interest" description="Disordered" evidence="1">
    <location>
        <begin position="68"/>
        <end position="110"/>
    </location>
</feature>
<reference evidence="3" key="1">
    <citation type="journal article" date="2023" name="Science">
        <title>Genome structures resolve the early diversification of teleost fishes.</title>
        <authorList>
            <person name="Parey E."/>
            <person name="Louis A."/>
            <person name="Montfort J."/>
            <person name="Bouchez O."/>
            <person name="Roques C."/>
            <person name="Iampietro C."/>
            <person name="Lluch J."/>
            <person name="Castinel A."/>
            <person name="Donnadieu C."/>
            <person name="Desvignes T."/>
            <person name="Floi Bucao C."/>
            <person name="Jouanno E."/>
            <person name="Wen M."/>
            <person name="Mejri S."/>
            <person name="Dirks R."/>
            <person name="Jansen H."/>
            <person name="Henkel C."/>
            <person name="Chen W.J."/>
            <person name="Zahm M."/>
            <person name="Cabau C."/>
            <person name="Klopp C."/>
            <person name="Thompson A.W."/>
            <person name="Robinson-Rechavi M."/>
            <person name="Braasch I."/>
            <person name="Lecointre G."/>
            <person name="Bobe J."/>
            <person name="Postlethwait J.H."/>
            <person name="Berthelot C."/>
            <person name="Roest Crollius H."/>
            <person name="Guiguen Y."/>
        </authorList>
    </citation>
    <scope>NUCLEOTIDE SEQUENCE</scope>
    <source>
        <strain evidence="3">NC1722</strain>
    </source>
</reference>
<keyword evidence="4" id="KW-1185">Reference proteome</keyword>
<accession>A0AAD7W365</accession>
<name>A0AAD7W365_9TELE</name>
<gene>
    <name evidence="3" type="ORF">AAFF_G00250660</name>
</gene>
<proteinExistence type="predicted"/>
<feature type="compositionally biased region" description="Basic and acidic residues" evidence="1">
    <location>
        <begin position="84"/>
        <end position="93"/>
    </location>
</feature>
<organism evidence="3 4">
    <name type="scientific">Aldrovandia affinis</name>
    <dbReference type="NCBI Taxonomy" id="143900"/>
    <lineage>
        <taxon>Eukaryota</taxon>
        <taxon>Metazoa</taxon>
        <taxon>Chordata</taxon>
        <taxon>Craniata</taxon>
        <taxon>Vertebrata</taxon>
        <taxon>Euteleostomi</taxon>
        <taxon>Actinopterygii</taxon>
        <taxon>Neopterygii</taxon>
        <taxon>Teleostei</taxon>
        <taxon>Notacanthiformes</taxon>
        <taxon>Halosauridae</taxon>
        <taxon>Aldrovandia</taxon>
    </lineage>
</organism>
<evidence type="ECO:0000256" key="2">
    <source>
        <dbReference type="SAM" id="SignalP"/>
    </source>
</evidence>
<dbReference type="EMBL" id="JAINUG010000337">
    <property type="protein sequence ID" value="KAJ8377915.1"/>
    <property type="molecule type" value="Genomic_DNA"/>
</dbReference>